<name>A0A1M5RP86_9FIRM</name>
<dbReference type="PANTHER" id="PTHR11207">
    <property type="entry name" value="RIBONUCLEASE III"/>
    <property type="match status" value="1"/>
</dbReference>
<evidence type="ECO:0000256" key="9">
    <source>
        <dbReference type="ARBA" id="ARBA00022722"/>
    </source>
</evidence>
<dbReference type="PROSITE" id="PS50142">
    <property type="entry name" value="RNASE_3_2"/>
    <property type="match status" value="1"/>
</dbReference>
<keyword evidence="12 15" id="KW-0378">Hydrolase</keyword>
<evidence type="ECO:0000256" key="13">
    <source>
        <dbReference type="ARBA" id="ARBA00022842"/>
    </source>
</evidence>
<dbReference type="CDD" id="cd00593">
    <property type="entry name" value="RIBOc"/>
    <property type="match status" value="1"/>
</dbReference>
<keyword evidence="19" id="KW-1185">Reference proteome</keyword>
<comment type="catalytic activity">
    <reaction evidence="1 15">
        <text>Endonucleolytic cleavage to 5'-phosphomonoester.</text>
        <dbReference type="EC" id="3.1.26.3"/>
    </reaction>
</comment>
<comment type="function">
    <text evidence="15">Digests double-stranded RNA. Involved in the processing of primary rRNA transcript to yield the immediate precursors to the large and small rRNAs (23S and 16S). Processes some mRNAs, and tRNAs when they are encoded in the rRNA operon. Processes pre-crRNA and tracrRNA of type II CRISPR loci if present in the organism.</text>
</comment>
<dbReference type="InterPro" id="IPR000999">
    <property type="entry name" value="RNase_III_dom"/>
</dbReference>
<dbReference type="Gene3D" id="1.10.1520.10">
    <property type="entry name" value="Ribonuclease III domain"/>
    <property type="match status" value="1"/>
</dbReference>
<keyword evidence="10 15" id="KW-0479">Metal-binding</keyword>
<comment type="subcellular location">
    <subcellularLocation>
        <location evidence="2 15">Cytoplasm</location>
    </subcellularLocation>
</comment>
<comment type="similarity">
    <text evidence="3">Belongs to the ribonuclease III family.</text>
</comment>
<dbReference type="OrthoDB" id="9805026at2"/>
<evidence type="ECO:0000256" key="10">
    <source>
        <dbReference type="ARBA" id="ARBA00022723"/>
    </source>
</evidence>
<evidence type="ECO:0000259" key="16">
    <source>
        <dbReference type="PROSITE" id="PS50137"/>
    </source>
</evidence>
<dbReference type="InterPro" id="IPR011907">
    <property type="entry name" value="RNase_III"/>
</dbReference>
<feature type="active site" evidence="15">
    <location>
        <position position="129"/>
    </location>
</feature>
<dbReference type="GO" id="GO:0006397">
    <property type="term" value="P:mRNA processing"/>
    <property type="evidence" value="ECO:0007669"/>
    <property type="project" value="UniProtKB-UniRule"/>
</dbReference>
<dbReference type="EMBL" id="FQXO01000007">
    <property type="protein sequence ID" value="SHH28115.1"/>
    <property type="molecule type" value="Genomic_DNA"/>
</dbReference>
<dbReference type="Gene3D" id="3.30.160.20">
    <property type="match status" value="1"/>
</dbReference>
<keyword evidence="6 15" id="KW-0698">rRNA processing</keyword>
<organism evidence="18 19">
    <name type="scientific">Caloranaerobacter azorensis DSM 13643</name>
    <dbReference type="NCBI Taxonomy" id="1121264"/>
    <lineage>
        <taxon>Bacteria</taxon>
        <taxon>Bacillati</taxon>
        <taxon>Bacillota</taxon>
        <taxon>Tissierellia</taxon>
        <taxon>Tissierellales</taxon>
        <taxon>Thermohalobacteraceae</taxon>
        <taxon>Caloranaerobacter</taxon>
    </lineage>
</organism>
<feature type="domain" description="RNase III" evidence="17">
    <location>
        <begin position="11"/>
        <end position="140"/>
    </location>
</feature>
<dbReference type="SUPFAM" id="SSF54768">
    <property type="entry name" value="dsRNA-binding domain-like"/>
    <property type="match status" value="1"/>
</dbReference>
<feature type="domain" description="DRBM" evidence="16">
    <location>
        <begin position="167"/>
        <end position="236"/>
    </location>
</feature>
<comment type="subunit">
    <text evidence="4 15">Homodimer.</text>
</comment>
<evidence type="ECO:0000256" key="8">
    <source>
        <dbReference type="ARBA" id="ARBA00022694"/>
    </source>
</evidence>
<feature type="active site" evidence="15">
    <location>
        <position position="57"/>
    </location>
</feature>
<keyword evidence="9 15" id="KW-0540">Nuclease</keyword>
<dbReference type="GO" id="GO:0004525">
    <property type="term" value="F:ribonuclease III activity"/>
    <property type="evidence" value="ECO:0007669"/>
    <property type="project" value="UniProtKB-UniRule"/>
</dbReference>
<dbReference type="SMART" id="SM00358">
    <property type="entry name" value="DSRM"/>
    <property type="match status" value="1"/>
</dbReference>
<evidence type="ECO:0000256" key="1">
    <source>
        <dbReference type="ARBA" id="ARBA00000109"/>
    </source>
</evidence>
<dbReference type="PROSITE" id="PS50137">
    <property type="entry name" value="DS_RBD"/>
    <property type="match status" value="1"/>
</dbReference>
<dbReference type="PANTHER" id="PTHR11207:SF0">
    <property type="entry name" value="RIBONUCLEASE 3"/>
    <property type="match status" value="1"/>
</dbReference>
<evidence type="ECO:0000256" key="6">
    <source>
        <dbReference type="ARBA" id="ARBA00022552"/>
    </source>
</evidence>
<comment type="cofactor">
    <cofactor evidence="15">
        <name>Mg(2+)</name>
        <dbReference type="ChEBI" id="CHEBI:18420"/>
    </cofactor>
</comment>
<evidence type="ECO:0000256" key="14">
    <source>
        <dbReference type="ARBA" id="ARBA00022884"/>
    </source>
</evidence>
<evidence type="ECO:0000256" key="7">
    <source>
        <dbReference type="ARBA" id="ARBA00022664"/>
    </source>
</evidence>
<evidence type="ECO:0000256" key="3">
    <source>
        <dbReference type="ARBA" id="ARBA00010183"/>
    </source>
</evidence>
<keyword evidence="8 15" id="KW-0819">tRNA processing</keyword>
<accession>A0A1M5RP86</accession>
<evidence type="ECO:0000256" key="11">
    <source>
        <dbReference type="ARBA" id="ARBA00022759"/>
    </source>
</evidence>
<dbReference type="InterPro" id="IPR036389">
    <property type="entry name" value="RNase_III_sf"/>
</dbReference>
<gene>
    <name evidence="15" type="primary">rnc</name>
    <name evidence="18" type="ORF">SAMN02745135_00299</name>
</gene>
<dbReference type="CDD" id="cd10845">
    <property type="entry name" value="DSRM_RNAse_III_family"/>
    <property type="match status" value="1"/>
</dbReference>
<evidence type="ECO:0000256" key="15">
    <source>
        <dbReference type="HAMAP-Rule" id="MF_00104"/>
    </source>
</evidence>
<keyword evidence="15" id="KW-0699">rRNA-binding</keyword>
<reference evidence="19" key="1">
    <citation type="submission" date="2016-11" db="EMBL/GenBank/DDBJ databases">
        <authorList>
            <person name="Varghese N."/>
            <person name="Submissions S."/>
        </authorList>
    </citation>
    <scope>NUCLEOTIDE SEQUENCE [LARGE SCALE GENOMIC DNA]</scope>
    <source>
        <strain evidence="19">DSM 13643</strain>
    </source>
</reference>
<dbReference type="EC" id="3.1.26.3" evidence="15"/>
<evidence type="ECO:0000313" key="18">
    <source>
        <dbReference type="EMBL" id="SHH28115.1"/>
    </source>
</evidence>
<dbReference type="AlphaFoldDB" id="A0A1M5RP86"/>
<dbReference type="FunFam" id="1.10.1520.10:FF:000001">
    <property type="entry name" value="Ribonuclease 3"/>
    <property type="match status" value="1"/>
</dbReference>
<dbReference type="Proteomes" id="UP000183967">
    <property type="component" value="Unassembled WGS sequence"/>
</dbReference>
<keyword evidence="7 15" id="KW-0507">mRNA processing</keyword>
<dbReference type="Pfam" id="PF00035">
    <property type="entry name" value="dsrm"/>
    <property type="match status" value="1"/>
</dbReference>
<dbReference type="HAMAP" id="MF_00104">
    <property type="entry name" value="RNase_III"/>
    <property type="match status" value="1"/>
</dbReference>
<dbReference type="InterPro" id="IPR014720">
    <property type="entry name" value="dsRBD_dom"/>
</dbReference>
<keyword evidence="13 15" id="KW-0460">Magnesium</keyword>
<feature type="binding site" evidence="15">
    <location>
        <position position="126"/>
    </location>
    <ligand>
        <name>Mg(2+)</name>
        <dbReference type="ChEBI" id="CHEBI:18420"/>
    </ligand>
</feature>
<dbReference type="GO" id="GO:0005737">
    <property type="term" value="C:cytoplasm"/>
    <property type="evidence" value="ECO:0007669"/>
    <property type="project" value="UniProtKB-SubCell"/>
</dbReference>
<dbReference type="GO" id="GO:0046872">
    <property type="term" value="F:metal ion binding"/>
    <property type="evidence" value="ECO:0007669"/>
    <property type="project" value="UniProtKB-KW"/>
</dbReference>
<keyword evidence="14 15" id="KW-0694">RNA-binding</keyword>
<dbReference type="GO" id="GO:0010468">
    <property type="term" value="P:regulation of gene expression"/>
    <property type="evidence" value="ECO:0007669"/>
    <property type="project" value="TreeGrafter"/>
</dbReference>
<evidence type="ECO:0000256" key="4">
    <source>
        <dbReference type="ARBA" id="ARBA00011738"/>
    </source>
</evidence>
<dbReference type="NCBIfam" id="TIGR02191">
    <property type="entry name" value="RNaseIII"/>
    <property type="match status" value="1"/>
</dbReference>
<evidence type="ECO:0000256" key="5">
    <source>
        <dbReference type="ARBA" id="ARBA00022490"/>
    </source>
</evidence>
<keyword evidence="11 15" id="KW-0255">Endonuclease</keyword>
<dbReference type="GO" id="GO:0008033">
    <property type="term" value="P:tRNA processing"/>
    <property type="evidence" value="ECO:0007669"/>
    <property type="project" value="UniProtKB-KW"/>
</dbReference>
<proteinExistence type="inferred from homology"/>
<dbReference type="GO" id="GO:0003725">
    <property type="term" value="F:double-stranded RNA binding"/>
    <property type="evidence" value="ECO:0007669"/>
    <property type="project" value="TreeGrafter"/>
</dbReference>
<evidence type="ECO:0000313" key="19">
    <source>
        <dbReference type="Proteomes" id="UP000183967"/>
    </source>
</evidence>
<dbReference type="GO" id="GO:0006364">
    <property type="term" value="P:rRNA processing"/>
    <property type="evidence" value="ECO:0007669"/>
    <property type="project" value="UniProtKB-UniRule"/>
</dbReference>
<evidence type="ECO:0000256" key="12">
    <source>
        <dbReference type="ARBA" id="ARBA00022801"/>
    </source>
</evidence>
<dbReference type="FunFam" id="3.30.160.20:FF:000003">
    <property type="entry name" value="Ribonuclease 3"/>
    <property type="match status" value="1"/>
</dbReference>
<dbReference type="PROSITE" id="PS00517">
    <property type="entry name" value="RNASE_3_1"/>
    <property type="match status" value="1"/>
</dbReference>
<dbReference type="SMART" id="SM00535">
    <property type="entry name" value="RIBOc"/>
    <property type="match status" value="1"/>
</dbReference>
<dbReference type="SUPFAM" id="SSF69065">
    <property type="entry name" value="RNase III domain-like"/>
    <property type="match status" value="1"/>
</dbReference>
<dbReference type="GO" id="GO:0019843">
    <property type="term" value="F:rRNA binding"/>
    <property type="evidence" value="ECO:0007669"/>
    <property type="project" value="UniProtKB-KW"/>
</dbReference>
<sequence>MSLHNERMKLLEELQEKIGYRFCNINLLNRALTHSSYANEHKKLKIKYNERLEFLGDSVLGLVVSDYIFEKYPKFPEGELTKLRAVIVCETSLSTVAKKLNLGIYLLLGKGEEATGGRERISILADALEALIGSIYLDGGLKEARKFVLNVLKNIIEDAVEGKILIDYKTQLQEIIQKNNKSSVCYNVMNEYGPDHNKIFQVKVSLNNRVLGEGIGRSKKDAEQCAAKNALIRLGVLDGN</sequence>
<dbReference type="Pfam" id="PF14622">
    <property type="entry name" value="Ribonucleas_3_3"/>
    <property type="match status" value="1"/>
</dbReference>
<evidence type="ECO:0000259" key="17">
    <source>
        <dbReference type="PROSITE" id="PS50142"/>
    </source>
</evidence>
<keyword evidence="5 15" id="KW-0963">Cytoplasm</keyword>
<protein>
    <recommendedName>
        <fullName evidence="15">Ribonuclease 3</fullName>
        <ecNumber evidence="15">3.1.26.3</ecNumber>
    </recommendedName>
    <alternativeName>
        <fullName evidence="15">Ribonuclease III</fullName>
        <shortName evidence="15">RNase III</shortName>
    </alternativeName>
</protein>
<feature type="binding site" evidence="15">
    <location>
        <position position="129"/>
    </location>
    <ligand>
        <name>Mg(2+)</name>
        <dbReference type="ChEBI" id="CHEBI:18420"/>
    </ligand>
</feature>
<dbReference type="GO" id="GO:0042802">
    <property type="term" value="F:identical protein binding"/>
    <property type="evidence" value="ECO:0007669"/>
    <property type="project" value="UniProtKB-ARBA"/>
</dbReference>
<evidence type="ECO:0000256" key="2">
    <source>
        <dbReference type="ARBA" id="ARBA00004496"/>
    </source>
</evidence>
<dbReference type="RefSeq" id="WP_073194862.1">
    <property type="nucleotide sequence ID" value="NZ_FQXO01000007.1"/>
</dbReference>
<feature type="binding site" evidence="15">
    <location>
        <position position="53"/>
    </location>
    <ligand>
        <name>Mg(2+)</name>
        <dbReference type="ChEBI" id="CHEBI:18420"/>
    </ligand>
</feature>